<keyword evidence="2" id="KW-0472">Membrane</keyword>
<dbReference type="Proteomes" id="UP000198977">
    <property type="component" value="Unassembled WGS sequence"/>
</dbReference>
<proteinExistence type="predicted"/>
<dbReference type="STRING" id="74348.SAMN04488523_11350"/>
<keyword evidence="2" id="KW-1133">Transmembrane helix</keyword>
<organism evidence="3 4">
    <name type="scientific">Sulfitobacter brevis</name>
    <dbReference type="NCBI Taxonomy" id="74348"/>
    <lineage>
        <taxon>Bacteria</taxon>
        <taxon>Pseudomonadati</taxon>
        <taxon>Pseudomonadota</taxon>
        <taxon>Alphaproteobacteria</taxon>
        <taxon>Rhodobacterales</taxon>
        <taxon>Roseobacteraceae</taxon>
        <taxon>Sulfitobacter</taxon>
    </lineage>
</organism>
<gene>
    <name evidence="3" type="ORF">SAMN04488523_11350</name>
</gene>
<accession>A0A1I2ES26</accession>
<evidence type="ECO:0000313" key="4">
    <source>
        <dbReference type="Proteomes" id="UP000198977"/>
    </source>
</evidence>
<evidence type="ECO:0000256" key="2">
    <source>
        <dbReference type="SAM" id="Phobius"/>
    </source>
</evidence>
<feature type="region of interest" description="Disordered" evidence="1">
    <location>
        <begin position="73"/>
        <end position="92"/>
    </location>
</feature>
<protein>
    <submittedName>
        <fullName evidence="3">Uncharacterized protein</fullName>
    </submittedName>
</protein>
<sequence>MSDHDRTTDRTHSDHTTTTTTTNTGGNGGMAFVLGAIVIVVAALVWFLFAGADVDGPGTNDVNISVENPASDAGAAVEGAADGAADAVTPTE</sequence>
<keyword evidence="4" id="KW-1185">Reference proteome</keyword>
<keyword evidence="2" id="KW-0812">Transmembrane</keyword>
<dbReference type="RefSeq" id="WP_093924940.1">
    <property type="nucleotide sequence ID" value="NZ_FOMW01000013.1"/>
</dbReference>
<reference evidence="3 4" key="1">
    <citation type="submission" date="2016-10" db="EMBL/GenBank/DDBJ databases">
        <authorList>
            <person name="de Groot N.N."/>
        </authorList>
    </citation>
    <scope>NUCLEOTIDE SEQUENCE [LARGE SCALE GENOMIC DNA]</scope>
    <source>
        <strain evidence="3 4">DSM 11443</strain>
    </source>
</reference>
<evidence type="ECO:0000256" key="1">
    <source>
        <dbReference type="SAM" id="MobiDB-lite"/>
    </source>
</evidence>
<dbReference type="AlphaFoldDB" id="A0A1I2ES26"/>
<feature type="region of interest" description="Disordered" evidence="1">
    <location>
        <begin position="1"/>
        <end position="28"/>
    </location>
</feature>
<dbReference type="EMBL" id="FOMW01000013">
    <property type="protein sequence ID" value="SFE95934.1"/>
    <property type="molecule type" value="Genomic_DNA"/>
</dbReference>
<feature type="compositionally biased region" description="Basic and acidic residues" evidence="1">
    <location>
        <begin position="1"/>
        <end position="15"/>
    </location>
</feature>
<evidence type="ECO:0000313" key="3">
    <source>
        <dbReference type="EMBL" id="SFE95934.1"/>
    </source>
</evidence>
<name>A0A1I2ES26_9RHOB</name>
<feature type="transmembrane region" description="Helical" evidence="2">
    <location>
        <begin position="29"/>
        <end position="49"/>
    </location>
</feature>